<keyword evidence="1" id="KW-1133">Transmembrane helix</keyword>
<dbReference type="InterPro" id="IPR012902">
    <property type="entry name" value="N_methyl_site"/>
</dbReference>
<feature type="transmembrane region" description="Helical" evidence="1">
    <location>
        <begin position="20"/>
        <end position="40"/>
    </location>
</feature>
<evidence type="ECO:0000313" key="3">
    <source>
        <dbReference type="Proteomes" id="UP000320735"/>
    </source>
</evidence>
<evidence type="ECO:0000256" key="1">
    <source>
        <dbReference type="SAM" id="Phobius"/>
    </source>
</evidence>
<protein>
    <recommendedName>
        <fullName evidence="4">General secretion pathway GspH domain-containing protein</fullName>
    </recommendedName>
</protein>
<dbReference type="SUPFAM" id="SSF54523">
    <property type="entry name" value="Pili subunits"/>
    <property type="match status" value="1"/>
</dbReference>
<gene>
    <name evidence="2" type="ORF">CA54_55060</name>
</gene>
<dbReference type="OrthoDB" id="215686at2"/>
<reference evidence="2 3" key="1">
    <citation type="submission" date="2019-02" db="EMBL/GenBank/DDBJ databases">
        <title>Deep-cultivation of Planctomycetes and their phenomic and genomic characterization uncovers novel biology.</title>
        <authorList>
            <person name="Wiegand S."/>
            <person name="Jogler M."/>
            <person name="Boedeker C."/>
            <person name="Pinto D."/>
            <person name="Vollmers J."/>
            <person name="Rivas-Marin E."/>
            <person name="Kohn T."/>
            <person name="Peeters S.H."/>
            <person name="Heuer A."/>
            <person name="Rast P."/>
            <person name="Oberbeckmann S."/>
            <person name="Bunk B."/>
            <person name="Jeske O."/>
            <person name="Meyerdierks A."/>
            <person name="Storesund J.E."/>
            <person name="Kallscheuer N."/>
            <person name="Luecker S."/>
            <person name="Lage O.M."/>
            <person name="Pohl T."/>
            <person name="Merkel B.J."/>
            <person name="Hornburger P."/>
            <person name="Mueller R.-W."/>
            <person name="Bruemmer F."/>
            <person name="Labrenz M."/>
            <person name="Spormann A.M."/>
            <person name="Op Den Camp H."/>
            <person name="Overmann J."/>
            <person name="Amann R."/>
            <person name="Jetten M.S.M."/>
            <person name="Mascher T."/>
            <person name="Medema M.H."/>
            <person name="Devos D.P."/>
            <person name="Kaster A.-K."/>
            <person name="Ovreas L."/>
            <person name="Rohde M."/>
            <person name="Galperin M.Y."/>
            <person name="Jogler C."/>
        </authorList>
    </citation>
    <scope>NUCLEOTIDE SEQUENCE [LARGE SCALE GENOMIC DNA]</scope>
    <source>
        <strain evidence="2 3">CA54</strain>
    </source>
</reference>
<evidence type="ECO:0008006" key="4">
    <source>
        <dbReference type="Google" id="ProtNLM"/>
    </source>
</evidence>
<keyword evidence="3" id="KW-1185">Reference proteome</keyword>
<keyword evidence="1" id="KW-0812">Transmembrane</keyword>
<dbReference type="Proteomes" id="UP000320735">
    <property type="component" value="Unassembled WGS sequence"/>
</dbReference>
<dbReference type="AlphaFoldDB" id="A0A5C6B6F6"/>
<evidence type="ECO:0000313" key="2">
    <source>
        <dbReference type="EMBL" id="TWU07101.1"/>
    </source>
</evidence>
<dbReference type="Pfam" id="PF07963">
    <property type="entry name" value="N_methyl"/>
    <property type="match status" value="1"/>
</dbReference>
<keyword evidence="1" id="KW-0472">Membrane</keyword>
<dbReference type="RefSeq" id="WP_146373917.1">
    <property type="nucleotide sequence ID" value="NZ_SJPP01000003.1"/>
</dbReference>
<comment type="caution">
    <text evidence="2">The sequence shown here is derived from an EMBL/GenBank/DDBJ whole genome shotgun (WGS) entry which is preliminary data.</text>
</comment>
<dbReference type="EMBL" id="SJPP01000003">
    <property type="protein sequence ID" value="TWU07101.1"/>
    <property type="molecule type" value="Genomic_DNA"/>
</dbReference>
<sequence length="209" mass="22230">MLTTRYYQASRRHRGGFTLLEVLLVLTLLIVISAVIWPSLGRLFSRQGMERAQSDVQVLLAAARVRATEAGASYQFRYEVGGRRYVLVPADGAELVAVADTPGTDIATATSAAWKRSGELPETVTFQLPAGLNTTVGGEPISVELLSGLLDTDALSRAAWGPAILFHPDGTASDSIFVIADDVNDESTTITVRGLTGASHASATLVEEQ</sequence>
<name>A0A5C6B6F6_9PLAN</name>
<dbReference type="InterPro" id="IPR045584">
    <property type="entry name" value="Pilin-like"/>
</dbReference>
<organism evidence="2 3">
    <name type="scientific">Symmachiella macrocystis</name>
    <dbReference type="NCBI Taxonomy" id="2527985"/>
    <lineage>
        <taxon>Bacteria</taxon>
        <taxon>Pseudomonadati</taxon>
        <taxon>Planctomycetota</taxon>
        <taxon>Planctomycetia</taxon>
        <taxon>Planctomycetales</taxon>
        <taxon>Planctomycetaceae</taxon>
        <taxon>Symmachiella</taxon>
    </lineage>
</organism>
<proteinExistence type="predicted"/>
<accession>A0A5C6B6F6</accession>
<dbReference type="PROSITE" id="PS00409">
    <property type="entry name" value="PROKAR_NTER_METHYL"/>
    <property type="match status" value="1"/>
</dbReference>